<comment type="caution">
    <text evidence="2">The sequence shown here is derived from an EMBL/GenBank/DDBJ whole genome shotgun (WGS) entry which is preliminary data.</text>
</comment>
<accession>A0ABV4THW7</accession>
<dbReference type="Proteomes" id="UP001574170">
    <property type="component" value="Unassembled WGS sequence"/>
</dbReference>
<dbReference type="RefSeq" id="WP_373390692.1">
    <property type="nucleotide sequence ID" value="NZ_JBCFQJ010000002.1"/>
</dbReference>
<feature type="transmembrane region" description="Helical" evidence="1">
    <location>
        <begin position="47"/>
        <end position="66"/>
    </location>
</feature>
<evidence type="ECO:0000313" key="3">
    <source>
        <dbReference type="Proteomes" id="UP001574170"/>
    </source>
</evidence>
<keyword evidence="1" id="KW-0812">Transmembrane</keyword>
<feature type="transmembrane region" description="Helical" evidence="1">
    <location>
        <begin position="15"/>
        <end position="35"/>
    </location>
</feature>
<dbReference type="EMBL" id="JBCFQK010000004">
    <property type="protein sequence ID" value="MFA9193589.1"/>
    <property type="molecule type" value="Genomic_DNA"/>
</dbReference>
<keyword evidence="3" id="KW-1185">Reference proteome</keyword>
<evidence type="ECO:0008006" key="4">
    <source>
        <dbReference type="Google" id="ProtNLM"/>
    </source>
</evidence>
<keyword evidence="1" id="KW-0472">Membrane</keyword>
<sequence length="93" mass="10167">MTLYNNTFEKFNENFIGSATLSILVQSCFGGAAAMSVLANGTSLIQMVQLALIVFICMIANTSILAQLQHKFIFNSVLLSIFSSILFIILNNL</sequence>
<keyword evidence="1" id="KW-1133">Transmembrane helix</keyword>
<evidence type="ECO:0000256" key="1">
    <source>
        <dbReference type="SAM" id="Phobius"/>
    </source>
</evidence>
<gene>
    <name evidence="2" type="ORF">AAGV33_04160</name>
</gene>
<protein>
    <recommendedName>
        <fullName evidence="4">DUF554 domain-containing protein</fullName>
    </recommendedName>
</protein>
<reference evidence="2 3" key="1">
    <citation type="submission" date="2024-04" db="EMBL/GenBank/DDBJ databases">
        <title>New Clade of Flavobacterium.</title>
        <authorList>
            <person name="Matos L."/>
            <person name="Proenca D.N."/>
            <person name="Fransisco R.M."/>
            <person name="Chung A.P."/>
            <person name="Maccario L."/>
            <person name="Sorensen S.J."/>
            <person name="Morais P.V."/>
        </authorList>
    </citation>
    <scope>NUCLEOTIDE SEQUENCE [LARGE SCALE GENOMIC DNA]</scope>
    <source>
        <strain evidence="2 3">FBOR7N2.3</strain>
    </source>
</reference>
<feature type="transmembrane region" description="Helical" evidence="1">
    <location>
        <begin position="72"/>
        <end position="90"/>
    </location>
</feature>
<proteinExistence type="predicted"/>
<evidence type="ECO:0000313" key="2">
    <source>
        <dbReference type="EMBL" id="MFA9193589.1"/>
    </source>
</evidence>
<organism evidence="2 3">
    <name type="scientific">Flavobacterium magnesitis</name>
    <dbReference type="NCBI Taxonomy" id="3138077"/>
    <lineage>
        <taxon>Bacteria</taxon>
        <taxon>Pseudomonadati</taxon>
        <taxon>Bacteroidota</taxon>
        <taxon>Flavobacteriia</taxon>
        <taxon>Flavobacteriales</taxon>
        <taxon>Flavobacteriaceae</taxon>
        <taxon>Flavobacterium</taxon>
    </lineage>
</organism>
<name>A0ABV4THW7_9FLAO</name>